<dbReference type="EMBL" id="CP061800">
    <property type="protein sequence ID" value="QTA88470.1"/>
    <property type="molecule type" value="Genomic_DNA"/>
</dbReference>
<evidence type="ECO:0000313" key="3">
    <source>
        <dbReference type="Proteomes" id="UP000663722"/>
    </source>
</evidence>
<dbReference type="AlphaFoldDB" id="A0A975GP65"/>
<organism evidence="2 3">
    <name type="scientific">Desulfonema magnum</name>
    <dbReference type="NCBI Taxonomy" id="45655"/>
    <lineage>
        <taxon>Bacteria</taxon>
        <taxon>Pseudomonadati</taxon>
        <taxon>Thermodesulfobacteriota</taxon>
        <taxon>Desulfobacteria</taxon>
        <taxon>Desulfobacterales</taxon>
        <taxon>Desulfococcaceae</taxon>
        <taxon>Desulfonema</taxon>
    </lineage>
</organism>
<reference evidence="2" key="1">
    <citation type="journal article" date="2021" name="Microb. Physiol.">
        <title>Proteogenomic Insights into the Physiology of Marine, Sulfate-Reducing, Filamentous Desulfonema limicola and Desulfonema magnum.</title>
        <authorList>
            <person name="Schnaars V."/>
            <person name="Wohlbrand L."/>
            <person name="Scheve S."/>
            <person name="Hinrichs C."/>
            <person name="Reinhardt R."/>
            <person name="Rabus R."/>
        </authorList>
    </citation>
    <scope>NUCLEOTIDE SEQUENCE</scope>
    <source>
        <strain evidence="2">4be13</strain>
    </source>
</reference>
<proteinExistence type="predicted"/>
<accession>A0A975GP65</accession>
<feature type="compositionally biased region" description="Basic and acidic residues" evidence="1">
    <location>
        <begin position="60"/>
        <end position="71"/>
    </location>
</feature>
<gene>
    <name evidence="2" type="ORF">dnm_045165</name>
</gene>
<evidence type="ECO:0000256" key="1">
    <source>
        <dbReference type="SAM" id="MobiDB-lite"/>
    </source>
</evidence>
<dbReference type="KEGG" id="dmm:dnm_045165"/>
<protein>
    <submittedName>
        <fullName evidence="2">Uncharacterized protein</fullName>
    </submittedName>
</protein>
<sequence length="100" mass="10785">MGTAYLPKLRGNGMFVAQMVGFASLHPPYISAFLPKLRGSGMFVAILTTHNRSKKFSGPRRADRADGEKTRVFPAGVTSSGENPRFSPLSRAPPGNFSIC</sequence>
<keyword evidence="3" id="KW-1185">Reference proteome</keyword>
<name>A0A975GP65_9BACT</name>
<dbReference type="Proteomes" id="UP000663722">
    <property type="component" value="Chromosome"/>
</dbReference>
<evidence type="ECO:0000313" key="2">
    <source>
        <dbReference type="EMBL" id="QTA88470.1"/>
    </source>
</evidence>
<feature type="region of interest" description="Disordered" evidence="1">
    <location>
        <begin position="54"/>
        <end position="100"/>
    </location>
</feature>